<comment type="similarity">
    <text evidence="2">Belongs to the WRB/GET1 family.</text>
</comment>
<evidence type="ECO:0000256" key="10">
    <source>
        <dbReference type="SAM" id="Phobius"/>
    </source>
</evidence>
<dbReference type="GO" id="GO:0043529">
    <property type="term" value="C:GET complex"/>
    <property type="evidence" value="ECO:0007669"/>
    <property type="project" value="TreeGrafter"/>
</dbReference>
<keyword evidence="7 10" id="KW-0472">Membrane</keyword>
<keyword evidence="5" id="KW-0256">Endoplasmic reticulum</keyword>
<evidence type="ECO:0000256" key="8">
    <source>
        <dbReference type="ARBA" id="ARBA00032437"/>
    </source>
</evidence>
<evidence type="ECO:0000256" key="6">
    <source>
        <dbReference type="ARBA" id="ARBA00022989"/>
    </source>
</evidence>
<evidence type="ECO:0000313" key="11">
    <source>
        <dbReference type="EMBL" id="KAH0557908.1"/>
    </source>
</evidence>
<dbReference type="Pfam" id="PF04420">
    <property type="entry name" value="CHD5"/>
    <property type="match status" value="1"/>
</dbReference>
<dbReference type="PANTHER" id="PTHR42650:SF1">
    <property type="entry name" value="GUIDED ENTRY OF TAIL-ANCHORED PROTEINS FACTOR 1"/>
    <property type="match status" value="1"/>
</dbReference>
<dbReference type="PANTHER" id="PTHR42650">
    <property type="entry name" value="TAIL-ANCHORED PROTEIN INSERTION RECEPTOR WRB"/>
    <property type="match status" value="1"/>
</dbReference>
<comment type="caution">
    <text evidence="11">The sequence shown here is derived from an EMBL/GenBank/DDBJ whole genome shotgun (WGS) entry which is preliminary data.</text>
</comment>
<evidence type="ECO:0000256" key="1">
    <source>
        <dbReference type="ARBA" id="ARBA00004477"/>
    </source>
</evidence>
<proteinExistence type="inferred from homology"/>
<evidence type="ECO:0000313" key="12">
    <source>
        <dbReference type="Proteomes" id="UP000826195"/>
    </source>
</evidence>
<keyword evidence="4 10" id="KW-0812">Transmembrane</keyword>
<dbReference type="GO" id="GO:0043495">
    <property type="term" value="F:protein-membrane adaptor activity"/>
    <property type="evidence" value="ECO:0007669"/>
    <property type="project" value="TreeGrafter"/>
</dbReference>
<organism evidence="11 12">
    <name type="scientific">Cotesia glomerata</name>
    <name type="common">Lepidopteran parasitic wasp</name>
    <name type="synonym">Apanteles glomeratus</name>
    <dbReference type="NCBI Taxonomy" id="32391"/>
    <lineage>
        <taxon>Eukaryota</taxon>
        <taxon>Metazoa</taxon>
        <taxon>Ecdysozoa</taxon>
        <taxon>Arthropoda</taxon>
        <taxon>Hexapoda</taxon>
        <taxon>Insecta</taxon>
        <taxon>Pterygota</taxon>
        <taxon>Neoptera</taxon>
        <taxon>Endopterygota</taxon>
        <taxon>Hymenoptera</taxon>
        <taxon>Apocrita</taxon>
        <taxon>Ichneumonoidea</taxon>
        <taxon>Braconidae</taxon>
        <taxon>Microgastrinae</taxon>
        <taxon>Cotesia</taxon>
    </lineage>
</organism>
<evidence type="ECO:0000256" key="3">
    <source>
        <dbReference type="ARBA" id="ARBA00017951"/>
    </source>
</evidence>
<dbReference type="Proteomes" id="UP000826195">
    <property type="component" value="Unassembled WGS sequence"/>
</dbReference>
<evidence type="ECO:0000256" key="9">
    <source>
        <dbReference type="ARBA" id="ARBA00033006"/>
    </source>
</evidence>
<dbReference type="GO" id="GO:0071816">
    <property type="term" value="P:tail-anchored membrane protein insertion into ER membrane"/>
    <property type="evidence" value="ECO:0007669"/>
    <property type="project" value="InterPro"/>
</dbReference>
<sequence>MNNLLIISTGICLFAQTVPVLIKSIISWMYAESPSEAAIKNEMQQLEQEMASISMVDEFAKYTRVQRRHTLLKKNYADGMTARVSTRNKIQIFLIYFAKLFNGIAVAVLLYFWRNEPVIVLPKGTLWPINSILSWPGIYNDSISLFMWMGITTFVMSKSLVS</sequence>
<feature type="transmembrane region" description="Helical" evidence="10">
    <location>
        <begin position="6"/>
        <end position="31"/>
    </location>
</feature>
<feature type="transmembrane region" description="Helical" evidence="10">
    <location>
        <begin position="93"/>
        <end position="113"/>
    </location>
</feature>
<evidence type="ECO:0000256" key="4">
    <source>
        <dbReference type="ARBA" id="ARBA00022692"/>
    </source>
</evidence>
<evidence type="ECO:0000256" key="7">
    <source>
        <dbReference type="ARBA" id="ARBA00023136"/>
    </source>
</evidence>
<accession>A0AAV7ID35</accession>
<dbReference type="InterPro" id="IPR029012">
    <property type="entry name" value="Helix_hairpin_bin_sf"/>
</dbReference>
<gene>
    <name evidence="11" type="ORF">KQX54_012765</name>
</gene>
<feature type="transmembrane region" description="Helical" evidence="10">
    <location>
        <begin position="133"/>
        <end position="156"/>
    </location>
</feature>
<evidence type="ECO:0000256" key="2">
    <source>
        <dbReference type="ARBA" id="ARBA00010799"/>
    </source>
</evidence>
<keyword evidence="12" id="KW-1185">Reference proteome</keyword>
<protein>
    <recommendedName>
        <fullName evidence="3">Guided entry of tail-anchored proteins factor 1</fullName>
    </recommendedName>
    <alternativeName>
        <fullName evidence="8">Tail-anchored protein insertion receptor WRB</fullName>
    </alternativeName>
    <alternativeName>
        <fullName evidence="9">Tryptophan-rich basic protein</fullName>
    </alternativeName>
</protein>
<dbReference type="AlphaFoldDB" id="A0AAV7ID35"/>
<comment type="subcellular location">
    <subcellularLocation>
        <location evidence="1">Endoplasmic reticulum membrane</location>
        <topology evidence="1">Multi-pass membrane protein</topology>
    </subcellularLocation>
</comment>
<dbReference type="GO" id="GO:0005789">
    <property type="term" value="C:endoplasmic reticulum membrane"/>
    <property type="evidence" value="ECO:0007669"/>
    <property type="project" value="UniProtKB-SubCell"/>
</dbReference>
<dbReference type="EMBL" id="JAHXZJ010000747">
    <property type="protein sequence ID" value="KAH0557908.1"/>
    <property type="molecule type" value="Genomic_DNA"/>
</dbReference>
<name>A0AAV7ID35_COTGL</name>
<reference evidence="11 12" key="1">
    <citation type="journal article" date="2021" name="J. Hered.">
        <title>A chromosome-level genome assembly of the parasitoid wasp, Cotesia glomerata (Hymenoptera: Braconidae).</title>
        <authorList>
            <person name="Pinto B.J."/>
            <person name="Weis J.J."/>
            <person name="Gamble T."/>
            <person name="Ode P.J."/>
            <person name="Paul R."/>
            <person name="Zaspel J.M."/>
        </authorList>
    </citation>
    <scope>NUCLEOTIDE SEQUENCE [LARGE SCALE GENOMIC DNA]</scope>
    <source>
        <strain evidence="11">CgM1</strain>
    </source>
</reference>
<keyword evidence="6 10" id="KW-1133">Transmembrane helix</keyword>
<dbReference type="InterPro" id="IPR028945">
    <property type="entry name" value="Get1"/>
</dbReference>
<evidence type="ECO:0000256" key="5">
    <source>
        <dbReference type="ARBA" id="ARBA00022824"/>
    </source>
</evidence>
<dbReference type="Gene3D" id="1.10.287.660">
    <property type="entry name" value="Helix hairpin bin"/>
    <property type="match status" value="1"/>
</dbReference>